<gene>
    <name evidence="1" type="ORF">BDD43_0142</name>
</gene>
<comment type="caution">
    <text evidence="1">The sequence shown here is derived from an EMBL/GenBank/DDBJ whole genome shotgun (WGS) entry which is preliminary data.</text>
</comment>
<organism evidence="1 2">
    <name type="scientific">Mucilaginibacter gracilis</name>
    <dbReference type="NCBI Taxonomy" id="423350"/>
    <lineage>
        <taxon>Bacteria</taxon>
        <taxon>Pseudomonadati</taxon>
        <taxon>Bacteroidota</taxon>
        <taxon>Sphingobacteriia</taxon>
        <taxon>Sphingobacteriales</taxon>
        <taxon>Sphingobacteriaceae</taxon>
        <taxon>Mucilaginibacter</taxon>
    </lineage>
</organism>
<evidence type="ECO:0000313" key="2">
    <source>
        <dbReference type="Proteomes" id="UP000268007"/>
    </source>
</evidence>
<evidence type="ECO:0000313" key="1">
    <source>
        <dbReference type="EMBL" id="RKR80053.1"/>
    </source>
</evidence>
<reference evidence="1 2" key="1">
    <citation type="submission" date="2018-10" db="EMBL/GenBank/DDBJ databases">
        <title>Genomic Encyclopedia of Archaeal and Bacterial Type Strains, Phase II (KMG-II): from individual species to whole genera.</title>
        <authorList>
            <person name="Goeker M."/>
        </authorList>
    </citation>
    <scope>NUCLEOTIDE SEQUENCE [LARGE SCALE GENOMIC DNA]</scope>
    <source>
        <strain evidence="1 2">DSM 18602</strain>
    </source>
</reference>
<dbReference type="EMBL" id="RBKU01000001">
    <property type="protein sequence ID" value="RKR80053.1"/>
    <property type="molecule type" value="Genomic_DNA"/>
</dbReference>
<protein>
    <submittedName>
        <fullName evidence="1">Uncharacterized protein</fullName>
    </submittedName>
</protein>
<dbReference type="AlphaFoldDB" id="A0A495IU39"/>
<dbReference type="Proteomes" id="UP000268007">
    <property type="component" value="Unassembled WGS sequence"/>
</dbReference>
<keyword evidence="2" id="KW-1185">Reference proteome</keyword>
<name>A0A495IU39_9SPHI</name>
<accession>A0A495IU39</accession>
<sequence>MVMLQRCKTTNTTLGKNDFEMKALLIVLAVLLTGPLVLKAQKVVPPIQPILKGSGRVQLNFTTHLTTVDIVRSHNKEYRADSLYFKSIKWNWLRSFSLLNDSVSVKKYGNPTGNGVLIVTLNDDEHPEAFINLKKHLKAF</sequence>
<proteinExistence type="predicted"/>